<dbReference type="Proteomes" id="UP000011513">
    <property type="component" value="Unassembled WGS sequence"/>
</dbReference>
<feature type="non-terminal residue" evidence="1">
    <location>
        <position position="99"/>
    </location>
</feature>
<evidence type="ECO:0000313" key="1">
    <source>
        <dbReference type="EMBL" id="ELZ28531.1"/>
    </source>
</evidence>
<proteinExistence type="predicted"/>
<keyword evidence="2" id="KW-1185">Reference proteome</keyword>
<comment type="caution">
    <text evidence="1">The sequence shown here is derived from an EMBL/GenBank/DDBJ whole genome shotgun (WGS) entry which is preliminary data.</text>
</comment>
<name>M0CZ87_HALPD</name>
<reference evidence="1 2" key="1">
    <citation type="journal article" date="2014" name="PLoS Genet.">
        <title>Phylogenetically driven sequencing of extremely halophilic archaea reveals strategies for static and dynamic osmo-response.</title>
        <authorList>
            <person name="Becker E.A."/>
            <person name="Seitzer P.M."/>
            <person name="Tritt A."/>
            <person name="Larsen D."/>
            <person name="Krusor M."/>
            <person name="Yao A.I."/>
            <person name="Wu D."/>
            <person name="Madern D."/>
            <person name="Eisen J.A."/>
            <person name="Darling A.E."/>
            <person name="Facciotti M.T."/>
        </authorList>
    </citation>
    <scope>NUCLEOTIDE SEQUENCE [LARGE SCALE GENOMIC DNA]</scope>
    <source>
        <strain evidence="1 2">JCM 14848</strain>
    </source>
</reference>
<organism evidence="1 2">
    <name type="scientific">Halogeometricum pallidum JCM 14848</name>
    <dbReference type="NCBI Taxonomy" id="1227487"/>
    <lineage>
        <taxon>Archaea</taxon>
        <taxon>Methanobacteriati</taxon>
        <taxon>Methanobacteriota</taxon>
        <taxon>Stenosarchaea group</taxon>
        <taxon>Halobacteria</taxon>
        <taxon>Halobacteriales</taxon>
        <taxon>Haloferacaceae</taxon>
        <taxon>Halogeometricum</taxon>
    </lineage>
</organism>
<dbReference type="InParanoid" id="M0CZ87"/>
<gene>
    <name evidence="1" type="ORF">C474_15534</name>
</gene>
<evidence type="ECO:0000313" key="2">
    <source>
        <dbReference type="Proteomes" id="UP000011513"/>
    </source>
</evidence>
<sequence>MPLSSVSAAWVAEAGESMGFDLSDEDAERFARGVNDEIDGYAALDELAPADAAESIAVRDVRAPVEEEDPHNAYITAFTAEEDADGPLSDCLLYTSLMA</sequence>
<dbReference type="EMBL" id="AOIV01000037">
    <property type="protein sequence ID" value="ELZ28531.1"/>
    <property type="molecule type" value="Genomic_DNA"/>
</dbReference>
<accession>M0CZ87</accession>
<dbReference type="AlphaFoldDB" id="M0CZ87"/>
<protein>
    <submittedName>
        <fullName evidence="1">Uncharacterized protein</fullName>
    </submittedName>
</protein>